<keyword evidence="1" id="KW-0677">Repeat</keyword>
<dbReference type="InterPro" id="IPR002110">
    <property type="entry name" value="Ankyrin_rpt"/>
</dbReference>
<comment type="caution">
    <text evidence="3">The sequence shown here is derived from an EMBL/GenBank/DDBJ whole genome shotgun (WGS) entry which is preliminary data.</text>
</comment>
<dbReference type="EMBL" id="CAJNIZ010019791">
    <property type="protein sequence ID" value="CAE7431102.1"/>
    <property type="molecule type" value="Genomic_DNA"/>
</dbReference>
<sequence>MHPFMIANNVQTYQITVIHVKPHFRTLMLTGVLDNGEEYTECIEGKHVEQSVLAVPERLVSMRVEAVFDQFYFSIPSRIARPDQITTVYKTFEEDVFVHKWSCDGWCQRELHCFGFLESPRGCYFALGPSSDVRCGEMHENSGRSLDDLNLTAKICSIEGVPNCLPARARSGVVDADISDLIMRDGMVQPHRSVMFEARVISSSSLHNFLEQKVSFQPGTPRVRLLAQAELSKRARHSANIEITELPVFGVVAQHMDIPQSLELSLDYDVLEMSTTNFNLYVAALLEDEDFYVEWTEGQLQTFSVQQIFVRFSECDSDLQRMAYYDACGGSWNSNMAAVTVNKWQPRTHLHGWIKSRVPQKLFRIREIHVFVTFAGNNLQPLQSHVRRSCQLPICRGNFDKCVAASCKTDKTDKCKEACLTEAYNVCSEQHNDSQEHERGGDLGMLIPRSMSPLDHRSFASTKVFRSWTNVRIYPKFEQYFTAEVLTDIALHCKYRSGLLSLVRPYMLEHINAPKGFEILEALSSNGDVNLNDAFKQSPVLLAMFDGSQKAFLRMLSLPVVAMYKPRLRALTLPVCLATDPRSGFLNIDLFAYFVDKLLVDDLGQPEEVFPARKTLFDLISCIQRKGRQFKPFPSSECRSHASFHVRPDGSKPSLFALAPEEIVFEGLLQVCRLDGDLEEDGRNVLHLAAQKQFSDAIELVFDRKASERPPINADYTTTRTVGQLKLWEVNVTAMHDACASQCHNCANHFLRHGADPEPAMMYKGFPAWFGESALHPWMYEALTDFQEKGHKQFSYPVISDVRPVHIAAKRGCAACIETFANHGARLNESMALGLEHSYYQRTAAGFQQVNVMGVDACFIQALDLALAFGKEMTAMALLNAGVPISRITVDSKGKLLDLNMLQRLGLANATGNETANVTPEIVKCKYWTVSSKANKKDVSPGALMRVF</sequence>
<accession>A0A812RD04</accession>
<dbReference type="PANTHER" id="PTHR24198">
    <property type="entry name" value="ANKYRIN REPEAT AND PROTEIN KINASE DOMAIN-CONTAINING PROTEIN"/>
    <property type="match status" value="1"/>
</dbReference>
<keyword evidence="2" id="KW-0040">ANK repeat</keyword>
<organism evidence="3 4">
    <name type="scientific">Symbiodinium pilosum</name>
    <name type="common">Dinoflagellate</name>
    <dbReference type="NCBI Taxonomy" id="2952"/>
    <lineage>
        <taxon>Eukaryota</taxon>
        <taxon>Sar</taxon>
        <taxon>Alveolata</taxon>
        <taxon>Dinophyceae</taxon>
        <taxon>Suessiales</taxon>
        <taxon>Symbiodiniaceae</taxon>
        <taxon>Symbiodinium</taxon>
    </lineage>
</organism>
<evidence type="ECO:0000313" key="4">
    <source>
        <dbReference type="Proteomes" id="UP000649617"/>
    </source>
</evidence>
<dbReference type="SMART" id="SM00248">
    <property type="entry name" value="ANK"/>
    <property type="match status" value="4"/>
</dbReference>
<evidence type="ECO:0000256" key="2">
    <source>
        <dbReference type="ARBA" id="ARBA00023043"/>
    </source>
</evidence>
<gene>
    <name evidence="3" type="ORF">SPIL2461_LOCUS10545</name>
</gene>
<evidence type="ECO:0000313" key="3">
    <source>
        <dbReference type="EMBL" id="CAE7431102.1"/>
    </source>
</evidence>
<dbReference type="InterPro" id="IPR036770">
    <property type="entry name" value="Ankyrin_rpt-contain_sf"/>
</dbReference>
<dbReference type="Proteomes" id="UP000649617">
    <property type="component" value="Unassembled WGS sequence"/>
</dbReference>
<dbReference type="OrthoDB" id="420091at2759"/>
<evidence type="ECO:0000256" key="1">
    <source>
        <dbReference type="ARBA" id="ARBA00022737"/>
    </source>
</evidence>
<name>A0A812RD04_SYMPI</name>
<reference evidence="3" key="1">
    <citation type="submission" date="2021-02" db="EMBL/GenBank/DDBJ databases">
        <authorList>
            <person name="Dougan E. K."/>
            <person name="Rhodes N."/>
            <person name="Thang M."/>
            <person name="Chan C."/>
        </authorList>
    </citation>
    <scope>NUCLEOTIDE SEQUENCE</scope>
</reference>
<proteinExistence type="predicted"/>
<dbReference type="Gene3D" id="1.25.40.20">
    <property type="entry name" value="Ankyrin repeat-containing domain"/>
    <property type="match status" value="1"/>
</dbReference>
<dbReference type="SUPFAM" id="SSF48403">
    <property type="entry name" value="Ankyrin repeat"/>
    <property type="match status" value="1"/>
</dbReference>
<dbReference type="AlphaFoldDB" id="A0A812RD04"/>
<protein>
    <submittedName>
        <fullName evidence="3">Uncharacterized protein</fullName>
    </submittedName>
</protein>
<keyword evidence="4" id="KW-1185">Reference proteome</keyword>
<dbReference type="PANTHER" id="PTHR24198:SF165">
    <property type="entry name" value="ANKYRIN REPEAT-CONTAINING PROTEIN-RELATED"/>
    <property type="match status" value="1"/>
</dbReference>